<gene>
    <name evidence="2" type="ORF">ENU14_01750</name>
</gene>
<keyword evidence="1" id="KW-0812">Transmembrane</keyword>
<keyword evidence="1" id="KW-0472">Membrane</keyword>
<name>A0A7C4D6R2_STAMA</name>
<accession>A0A7C4D6R2</accession>
<reference evidence="2" key="1">
    <citation type="journal article" date="2020" name="mSystems">
        <title>Genome- and Community-Level Interaction Insights into Carbon Utilization and Element Cycling Functions of Hydrothermarchaeota in Hydrothermal Sediment.</title>
        <authorList>
            <person name="Zhou Z."/>
            <person name="Liu Y."/>
            <person name="Xu W."/>
            <person name="Pan J."/>
            <person name="Luo Z.H."/>
            <person name="Li M."/>
        </authorList>
    </citation>
    <scope>NUCLEOTIDE SEQUENCE [LARGE SCALE GENOMIC DNA]</scope>
    <source>
        <strain evidence="2">SpSt-642</strain>
    </source>
</reference>
<comment type="caution">
    <text evidence="2">The sequence shown here is derived from an EMBL/GenBank/DDBJ whole genome shotgun (WGS) entry which is preliminary data.</text>
</comment>
<proteinExistence type="predicted"/>
<evidence type="ECO:0000313" key="2">
    <source>
        <dbReference type="EMBL" id="HGM58301.1"/>
    </source>
</evidence>
<organism evidence="2">
    <name type="scientific">Staphylothermus marinus</name>
    <dbReference type="NCBI Taxonomy" id="2280"/>
    <lineage>
        <taxon>Archaea</taxon>
        <taxon>Thermoproteota</taxon>
        <taxon>Thermoprotei</taxon>
        <taxon>Desulfurococcales</taxon>
        <taxon>Desulfurococcaceae</taxon>
        <taxon>Staphylothermus</taxon>
    </lineage>
</organism>
<protein>
    <submittedName>
        <fullName evidence="2">Uncharacterized protein</fullName>
    </submittedName>
</protein>
<evidence type="ECO:0000256" key="1">
    <source>
        <dbReference type="SAM" id="Phobius"/>
    </source>
</evidence>
<dbReference type="EMBL" id="DTBJ01000016">
    <property type="protein sequence ID" value="HGM58301.1"/>
    <property type="molecule type" value="Genomic_DNA"/>
</dbReference>
<dbReference type="AlphaFoldDB" id="A0A7C4D6R2"/>
<sequence>MFKGLTNYPVFILTLVSLLAISYLSIYVLEKIHNAIINNNINVDTVKLEYVIRDSGVYVKVNDSQVNYLYQIVLFQNNSLKIRRLDRLGDVYGPLLLTIDTAEIFLIHPSRKTILDYLVTGSIRDKIEVGLDKYLPPSIAIYLNEKSIDYLKTINGSNKFYRLKPVTYTRSFLIDKDRIYTITENDIVINETSIPLILLNETTIDPNTVDQRFKLLINNYGYVVENREYVLNLYSYMNRYLSSRNIYFSRLITTNPQYLTYTLSLENIVFNQDVFVNTSVFNRVNQVIIRDIYGYTYSANITMKIWLKLSDKYRIFLGSIDFNTDILPSIVLNNCSFIDSGSYRAELFIEYVVKLLQNPIGPTYFTISQTFYGGFEDRIYIKSYVYDKLAIDLGEFNLIYKPMFNNTIIELNITGFQNTTGVFYIVNDEFVSSNFSTNYSGLNNVFVIDWVKPSSLLITPIHVDVLSIDDSKYYLLNSSSFVKTYGVYIINSYSKATLLFNPAIYLDNEYISLRNISEVNILIAKIKVVIVRNNSYGEYSFIRNMYGLIVVEEVEYRYPLICMYNSYGLIFSIHIEYVDGSIDSFVLNNDSCLFIENNILSKVELVFLNNFSGKYVYSVNSNSILLIYDNNRFYSLELLNEIFVLNNVFKLVRIENGFYILI</sequence>
<feature type="transmembrane region" description="Helical" evidence="1">
    <location>
        <begin position="7"/>
        <end position="29"/>
    </location>
</feature>
<keyword evidence="1" id="KW-1133">Transmembrane helix</keyword>